<evidence type="ECO:0000256" key="4">
    <source>
        <dbReference type="SAM" id="MobiDB-lite"/>
    </source>
</evidence>
<evidence type="ECO:0000256" key="1">
    <source>
        <dbReference type="ARBA" id="ARBA00022527"/>
    </source>
</evidence>
<feature type="region of interest" description="Disordered" evidence="4">
    <location>
        <begin position="16"/>
        <end position="45"/>
    </location>
</feature>
<keyword evidence="3" id="KW-0067">ATP-binding</keyword>
<feature type="compositionally biased region" description="Polar residues" evidence="4">
    <location>
        <begin position="73"/>
        <end position="84"/>
    </location>
</feature>
<evidence type="ECO:0000313" key="6">
    <source>
        <dbReference type="EMBL" id="KAG5516198.1"/>
    </source>
</evidence>
<feature type="compositionally biased region" description="Low complexity" evidence="4">
    <location>
        <begin position="28"/>
        <end position="41"/>
    </location>
</feature>
<keyword evidence="1" id="KW-0808">Transferase</keyword>
<dbReference type="EMBL" id="JACTNZ010000013">
    <property type="protein sequence ID" value="KAG5516198.1"/>
    <property type="molecule type" value="Genomic_DNA"/>
</dbReference>
<dbReference type="Pfam" id="PF00069">
    <property type="entry name" value="Pkinase"/>
    <property type="match status" value="1"/>
</dbReference>
<sequence length="193" mass="20623">MTITAVKLRMLADDPTATKSWPSSIFKNDSNNSGLSSSSSNAQGGMGFGNFQSKKAYGKAQVSTLAPQRKDTTSGLGSKNMSQSSLAVVRKKRVHAQDFNAKLSDFGLARTGPTGDNTHVSTRVVGTRGYAAPEYVAIGHLTPKSDVYSYGVVLLELLSGRRAMGDDRPGSVDETLVDWAKLSIGTFYHLSKN</sequence>
<dbReference type="GO" id="GO:0004674">
    <property type="term" value="F:protein serine/threonine kinase activity"/>
    <property type="evidence" value="ECO:0007669"/>
    <property type="project" value="UniProtKB-KW"/>
</dbReference>
<dbReference type="InterPro" id="IPR000719">
    <property type="entry name" value="Prot_kinase_dom"/>
</dbReference>
<keyword evidence="1" id="KW-0723">Serine/threonine-protein kinase</keyword>
<dbReference type="SUPFAM" id="SSF56112">
    <property type="entry name" value="Protein kinase-like (PK-like)"/>
    <property type="match status" value="1"/>
</dbReference>
<gene>
    <name evidence="6" type="ORF">RHGRI_037036</name>
</gene>
<proteinExistence type="predicted"/>
<dbReference type="PANTHER" id="PTHR47989:SF47">
    <property type="entry name" value="SERINE_THREONINE-PROTEIN KINASE PBL28-RELATED"/>
    <property type="match status" value="1"/>
</dbReference>
<keyword evidence="1" id="KW-0418">Kinase</keyword>
<dbReference type="Proteomes" id="UP000823749">
    <property type="component" value="Chromosome 13"/>
</dbReference>
<organism evidence="6 7">
    <name type="scientific">Rhododendron griersonianum</name>
    <dbReference type="NCBI Taxonomy" id="479676"/>
    <lineage>
        <taxon>Eukaryota</taxon>
        <taxon>Viridiplantae</taxon>
        <taxon>Streptophyta</taxon>
        <taxon>Embryophyta</taxon>
        <taxon>Tracheophyta</taxon>
        <taxon>Spermatophyta</taxon>
        <taxon>Magnoliopsida</taxon>
        <taxon>eudicotyledons</taxon>
        <taxon>Gunneridae</taxon>
        <taxon>Pentapetalae</taxon>
        <taxon>asterids</taxon>
        <taxon>Ericales</taxon>
        <taxon>Ericaceae</taxon>
        <taxon>Ericoideae</taxon>
        <taxon>Rhodoreae</taxon>
        <taxon>Rhododendron</taxon>
    </lineage>
</organism>
<keyword evidence="7" id="KW-1185">Reference proteome</keyword>
<evidence type="ECO:0000259" key="5">
    <source>
        <dbReference type="PROSITE" id="PS50011"/>
    </source>
</evidence>
<comment type="caution">
    <text evidence="6">The sequence shown here is derived from an EMBL/GenBank/DDBJ whole genome shotgun (WGS) entry which is preliminary data.</text>
</comment>
<keyword evidence="2" id="KW-0547">Nucleotide-binding</keyword>
<dbReference type="AlphaFoldDB" id="A0AAV6HQT0"/>
<protein>
    <recommendedName>
        <fullName evidence="5">Protein kinase domain-containing protein</fullName>
    </recommendedName>
</protein>
<dbReference type="Gene3D" id="1.10.510.10">
    <property type="entry name" value="Transferase(Phosphotransferase) domain 1"/>
    <property type="match status" value="1"/>
</dbReference>
<dbReference type="InterPro" id="IPR011009">
    <property type="entry name" value="Kinase-like_dom_sf"/>
</dbReference>
<accession>A0AAV6HQT0</accession>
<name>A0AAV6HQT0_9ERIC</name>
<dbReference type="GO" id="GO:0005524">
    <property type="term" value="F:ATP binding"/>
    <property type="evidence" value="ECO:0007669"/>
    <property type="project" value="UniProtKB-KW"/>
</dbReference>
<dbReference type="PROSITE" id="PS50011">
    <property type="entry name" value="PROTEIN_KINASE_DOM"/>
    <property type="match status" value="1"/>
</dbReference>
<reference evidence="6 7" key="1">
    <citation type="submission" date="2020-08" db="EMBL/GenBank/DDBJ databases">
        <title>Plant Genome Project.</title>
        <authorList>
            <person name="Zhang R.-G."/>
        </authorList>
    </citation>
    <scope>NUCLEOTIDE SEQUENCE [LARGE SCALE GENOMIC DNA]</scope>
    <source>
        <strain evidence="6">WSP0</strain>
        <tissue evidence="6">Leaf</tissue>
    </source>
</reference>
<evidence type="ECO:0000256" key="3">
    <source>
        <dbReference type="ARBA" id="ARBA00022840"/>
    </source>
</evidence>
<dbReference type="PANTHER" id="PTHR47989">
    <property type="entry name" value="OS01G0750732 PROTEIN"/>
    <property type="match status" value="1"/>
</dbReference>
<evidence type="ECO:0000256" key="2">
    <source>
        <dbReference type="ARBA" id="ARBA00022741"/>
    </source>
</evidence>
<feature type="region of interest" description="Disordered" evidence="4">
    <location>
        <begin position="60"/>
        <end position="84"/>
    </location>
</feature>
<feature type="domain" description="Protein kinase" evidence="5">
    <location>
        <begin position="1"/>
        <end position="193"/>
    </location>
</feature>
<feature type="compositionally biased region" description="Polar residues" evidence="4">
    <location>
        <begin position="17"/>
        <end position="27"/>
    </location>
</feature>
<evidence type="ECO:0000313" key="7">
    <source>
        <dbReference type="Proteomes" id="UP000823749"/>
    </source>
</evidence>